<dbReference type="InterPro" id="IPR000055">
    <property type="entry name" value="Restrct_endonuc_typeI_TRD"/>
</dbReference>
<dbReference type="GO" id="GO:0009307">
    <property type="term" value="P:DNA restriction-modification system"/>
    <property type="evidence" value="ECO:0007669"/>
    <property type="project" value="UniProtKB-KW"/>
</dbReference>
<protein>
    <submittedName>
        <fullName evidence="5">Type I restriction modification DNA specificity domain-containing protein</fullName>
    </submittedName>
</protein>
<accession>A0A1M6JNB5</accession>
<dbReference type="RefSeq" id="WP_072886499.1">
    <property type="nucleotide sequence ID" value="NZ_FRAE01000005.1"/>
</dbReference>
<evidence type="ECO:0000256" key="2">
    <source>
        <dbReference type="ARBA" id="ARBA00022747"/>
    </source>
</evidence>
<dbReference type="PANTHER" id="PTHR30408">
    <property type="entry name" value="TYPE-1 RESTRICTION ENZYME ECOKI SPECIFICITY PROTEIN"/>
    <property type="match status" value="1"/>
</dbReference>
<reference evidence="6" key="1">
    <citation type="submission" date="2016-11" db="EMBL/GenBank/DDBJ databases">
        <authorList>
            <person name="Varghese N."/>
            <person name="Submissions S."/>
        </authorList>
    </citation>
    <scope>NUCLEOTIDE SEQUENCE [LARGE SCALE GENOMIC DNA]</scope>
    <source>
        <strain evidence="6">DSM 15518</strain>
    </source>
</reference>
<dbReference type="GO" id="GO:0003677">
    <property type="term" value="F:DNA binding"/>
    <property type="evidence" value="ECO:0007669"/>
    <property type="project" value="UniProtKB-KW"/>
</dbReference>
<dbReference type="InterPro" id="IPR052021">
    <property type="entry name" value="Type-I_RS_S_subunit"/>
</dbReference>
<gene>
    <name evidence="5" type="ORF">SAMN02744037_00147</name>
</gene>
<evidence type="ECO:0000313" key="6">
    <source>
        <dbReference type="Proteomes" id="UP000242497"/>
    </source>
</evidence>
<dbReference type="PANTHER" id="PTHR30408:SF12">
    <property type="entry name" value="TYPE I RESTRICTION ENZYME MJAVIII SPECIFICITY SUBUNIT"/>
    <property type="match status" value="1"/>
</dbReference>
<comment type="similarity">
    <text evidence="1">Belongs to the type-I restriction system S methylase family.</text>
</comment>
<sequence>MKLENIAEIRTGLVLSRKKAKSSPEKIYKILTLKSFEEHGEININELEEFESSELLSPLYLTKKGDVIIRLSSPYTAVYIEENLEGVVIPSLFSVIRLKNNKDILPEFLALYLNSDYGKRHINKFAVGSAISTISTNFLKSFIVKEFSKDIQTRMVEINKLHIREKKLLKNLIEEKETLNKSIINSIIN</sequence>
<organism evidence="5 6">
    <name type="scientific">Tepidibacter formicigenes DSM 15518</name>
    <dbReference type="NCBI Taxonomy" id="1123349"/>
    <lineage>
        <taxon>Bacteria</taxon>
        <taxon>Bacillati</taxon>
        <taxon>Bacillota</taxon>
        <taxon>Clostridia</taxon>
        <taxon>Peptostreptococcales</taxon>
        <taxon>Peptostreptococcaceae</taxon>
        <taxon>Tepidibacter</taxon>
    </lineage>
</organism>
<proteinExistence type="inferred from homology"/>
<keyword evidence="3" id="KW-0238">DNA-binding</keyword>
<evidence type="ECO:0000256" key="3">
    <source>
        <dbReference type="ARBA" id="ARBA00023125"/>
    </source>
</evidence>
<evidence type="ECO:0000256" key="1">
    <source>
        <dbReference type="ARBA" id="ARBA00010923"/>
    </source>
</evidence>
<dbReference type="EMBL" id="FRAE01000005">
    <property type="protein sequence ID" value="SHJ48134.1"/>
    <property type="molecule type" value="Genomic_DNA"/>
</dbReference>
<feature type="domain" description="Type I restriction modification DNA specificity" evidence="4">
    <location>
        <begin position="1"/>
        <end position="174"/>
    </location>
</feature>
<keyword evidence="2" id="KW-0680">Restriction system</keyword>
<dbReference type="InterPro" id="IPR044946">
    <property type="entry name" value="Restrct_endonuc_typeI_TRD_sf"/>
</dbReference>
<dbReference type="SUPFAM" id="SSF116734">
    <property type="entry name" value="DNA methylase specificity domain"/>
    <property type="match status" value="1"/>
</dbReference>
<name>A0A1M6JNB5_9FIRM</name>
<evidence type="ECO:0000259" key="4">
    <source>
        <dbReference type="Pfam" id="PF01420"/>
    </source>
</evidence>
<keyword evidence="6" id="KW-1185">Reference proteome</keyword>
<dbReference type="Proteomes" id="UP000242497">
    <property type="component" value="Unassembled WGS sequence"/>
</dbReference>
<dbReference type="STRING" id="1123349.SAMN02744037_00147"/>
<evidence type="ECO:0000313" key="5">
    <source>
        <dbReference type="EMBL" id="SHJ48134.1"/>
    </source>
</evidence>
<dbReference type="AlphaFoldDB" id="A0A1M6JNB5"/>
<dbReference type="Gene3D" id="3.90.220.20">
    <property type="entry name" value="DNA methylase specificity domains"/>
    <property type="match status" value="1"/>
</dbReference>
<dbReference type="Pfam" id="PF01420">
    <property type="entry name" value="Methylase_S"/>
    <property type="match status" value="1"/>
</dbReference>
<dbReference type="OrthoDB" id="5360691at2"/>